<dbReference type="Pfam" id="PF00437">
    <property type="entry name" value="T2SSE"/>
    <property type="match status" value="1"/>
</dbReference>
<reference evidence="5" key="1">
    <citation type="submission" date="2016-10" db="EMBL/GenBank/DDBJ databases">
        <authorList>
            <person name="Varghese N."/>
            <person name="Submissions S."/>
        </authorList>
    </citation>
    <scope>NUCLEOTIDE SEQUENCE [LARGE SCALE GENOMIC DNA]</scope>
    <source>
        <strain evidence="5">KCTC 32247</strain>
    </source>
</reference>
<evidence type="ECO:0000256" key="2">
    <source>
        <dbReference type="SAM" id="MobiDB-lite"/>
    </source>
</evidence>
<dbReference type="CDD" id="cd01131">
    <property type="entry name" value="PilT"/>
    <property type="match status" value="1"/>
</dbReference>
<dbReference type="SUPFAM" id="SSF52540">
    <property type="entry name" value="P-loop containing nucleoside triphosphate hydrolases"/>
    <property type="match status" value="1"/>
</dbReference>
<dbReference type="AlphaFoldDB" id="A0A1H1YL27"/>
<accession>A0A1H1YL27</accession>
<proteinExistence type="inferred from homology"/>
<feature type="compositionally biased region" description="Basic and acidic residues" evidence="2">
    <location>
        <begin position="370"/>
        <end position="382"/>
    </location>
</feature>
<keyword evidence="5" id="KW-1185">Reference proteome</keyword>
<evidence type="ECO:0000256" key="1">
    <source>
        <dbReference type="ARBA" id="ARBA00006611"/>
    </source>
</evidence>
<evidence type="ECO:0000313" key="5">
    <source>
        <dbReference type="Proteomes" id="UP000243359"/>
    </source>
</evidence>
<dbReference type="InterPro" id="IPR027417">
    <property type="entry name" value="P-loop_NTPase"/>
</dbReference>
<dbReference type="EMBL" id="LT629751">
    <property type="protein sequence ID" value="SDT22122.1"/>
    <property type="molecule type" value="Genomic_DNA"/>
</dbReference>
<dbReference type="PANTHER" id="PTHR30486:SF12">
    <property type="entry name" value="TYPE IV PILUS ATPASE PILU"/>
    <property type="match status" value="1"/>
</dbReference>
<dbReference type="PANTHER" id="PTHR30486">
    <property type="entry name" value="TWITCHING MOTILITY PROTEIN PILT"/>
    <property type="match status" value="1"/>
</dbReference>
<evidence type="ECO:0000313" key="4">
    <source>
        <dbReference type="EMBL" id="SDT22122.1"/>
    </source>
</evidence>
<dbReference type="NCBIfam" id="TIGR01420">
    <property type="entry name" value="pilT_fam"/>
    <property type="match status" value="1"/>
</dbReference>
<feature type="region of interest" description="Disordered" evidence="2">
    <location>
        <begin position="360"/>
        <end position="382"/>
    </location>
</feature>
<dbReference type="OrthoDB" id="9804785at2"/>
<dbReference type="RefSeq" id="WP_090351394.1">
    <property type="nucleotide sequence ID" value="NZ_LT629751.1"/>
</dbReference>
<evidence type="ECO:0000259" key="3">
    <source>
        <dbReference type="Pfam" id="PF00437"/>
    </source>
</evidence>
<dbReference type="STRING" id="1392877.SAMN05216221_3840"/>
<organism evidence="4 5">
    <name type="scientific">Pseudomonas oryzae</name>
    <dbReference type="NCBI Taxonomy" id="1392877"/>
    <lineage>
        <taxon>Bacteria</taxon>
        <taxon>Pseudomonadati</taxon>
        <taxon>Pseudomonadota</taxon>
        <taxon>Gammaproteobacteria</taxon>
        <taxon>Pseudomonadales</taxon>
        <taxon>Pseudomonadaceae</taxon>
        <taxon>Pseudomonas</taxon>
    </lineage>
</organism>
<dbReference type="Gene3D" id="3.40.50.300">
    <property type="entry name" value="P-loop containing nucleotide triphosphate hydrolases"/>
    <property type="match status" value="1"/>
</dbReference>
<dbReference type="Proteomes" id="UP000243359">
    <property type="component" value="Chromosome I"/>
</dbReference>
<sequence>MEFEKLLRLMVEKGGSDLFITAGVPPSMKVNGKILPVTKNPMAPEQTRETVLSVMNEQQRRELAETHECNFAISARGIGRFRVSAFYQRNLVGMVLRRIETNIPTFDDLKLPEVLKQLSMTKRGLVLFVGATGAGKSTSLAAMIGYRNKNANGHIISIEDPIEFIHQHQGCIVTQREVGIDTESYEVALKNTLRQAPDVIMIGEVRTRETMDYAVAFAETGHLCLATLHANNANQALDRIIHFFPPDRHDQVWMDLSLNLKAIIAQQLVPTPDGKGRRAVIEVLINTPLAADLIRKGEVHELKPLMKRSTEQGMQTFDQALYQLYSNGEITYEDALAHADSANDLRLMIKLGSETDAEHLSSATQTLSLEHAEEDRPGLRRR</sequence>
<dbReference type="GO" id="GO:0016887">
    <property type="term" value="F:ATP hydrolysis activity"/>
    <property type="evidence" value="ECO:0007669"/>
    <property type="project" value="InterPro"/>
</dbReference>
<dbReference type="Gene3D" id="3.30.450.90">
    <property type="match status" value="1"/>
</dbReference>
<comment type="similarity">
    <text evidence="1">Belongs to the GSP E family.</text>
</comment>
<gene>
    <name evidence="4" type="ORF">SAMN05216221_3840</name>
</gene>
<dbReference type="FunFam" id="3.40.50.300:FF:001116">
    <property type="entry name" value="Type IV pili twitching motility protein PilT"/>
    <property type="match status" value="1"/>
</dbReference>
<dbReference type="InterPro" id="IPR006321">
    <property type="entry name" value="PilT/PilU"/>
</dbReference>
<dbReference type="GO" id="GO:0005524">
    <property type="term" value="F:ATP binding"/>
    <property type="evidence" value="ECO:0007669"/>
    <property type="project" value="InterPro"/>
</dbReference>
<protein>
    <submittedName>
        <fullName evidence="4">Twitching motility protein PilU</fullName>
    </submittedName>
</protein>
<name>A0A1H1YL27_9PSED</name>
<dbReference type="InterPro" id="IPR050921">
    <property type="entry name" value="T4SS_GSP_E_ATPase"/>
</dbReference>
<dbReference type="InterPro" id="IPR001482">
    <property type="entry name" value="T2SS/T4SS_dom"/>
</dbReference>
<feature type="domain" description="Bacterial type II secretion system protein E" evidence="3">
    <location>
        <begin position="63"/>
        <end position="278"/>
    </location>
</feature>